<name>A0A915Z095_9GLOM</name>
<gene>
    <name evidence="1" type="ORF">CHRIB12_LOCUS6318</name>
</gene>
<accession>A0A915Z095</accession>
<reference evidence="1" key="1">
    <citation type="submission" date="2020-05" db="EMBL/GenBank/DDBJ databases">
        <authorList>
            <person name="Rincon C."/>
            <person name="Sanders R I."/>
            <person name="Robbins C."/>
            <person name="Chaturvedi A."/>
        </authorList>
    </citation>
    <scope>NUCLEOTIDE SEQUENCE</scope>
    <source>
        <strain evidence="1">CHB12</strain>
    </source>
</reference>
<dbReference type="VEuPathDB" id="FungiDB:RhiirFUN_022381"/>
<evidence type="ECO:0000313" key="2">
    <source>
        <dbReference type="Proteomes" id="UP000684084"/>
    </source>
</evidence>
<dbReference type="OrthoDB" id="2306573at2759"/>
<dbReference type="Proteomes" id="UP000684084">
    <property type="component" value="Unassembled WGS sequence"/>
</dbReference>
<comment type="caution">
    <text evidence="1">The sequence shown here is derived from an EMBL/GenBank/DDBJ whole genome shotgun (WGS) entry which is preliminary data.</text>
</comment>
<sequence>MIIQKSSFLEEFEVNVARKGYVDLPKSSIFTNYEPGFKNLSTLTIFNLDLISNDTKRKNTTKFLNMISTFCNGIVNMELWIKSLNGIYVKQYMDIIKFQPLKRIFMYINNSEKISFNLGLEFRSETLKELILDSVDFKYINLSFISKLKCLELLEFLYCKGFNHCKIQSGSKLHLKEFKLWYCTSTGASIEEIISYLCNESLLMLALSYITPKAAETVKESCPNISSLCIQICSDSVIPFICELRSLKVLNIGSDYGIDMSSLVKSLGNHLTSVEYLFFDFNVDLLSFIYFTNYCKANLKKWIITLDNNSLCKEYLIYVYNFQKVHNSLKEFGINKYRYNWTNEELEIVDMLKNQGINIVKSGELDLFH</sequence>
<protein>
    <recommendedName>
        <fullName evidence="3">RNI-like protein</fullName>
    </recommendedName>
</protein>
<dbReference type="AlphaFoldDB" id="A0A915Z095"/>
<organism evidence="1 2">
    <name type="scientific">Rhizophagus irregularis</name>
    <dbReference type="NCBI Taxonomy" id="588596"/>
    <lineage>
        <taxon>Eukaryota</taxon>
        <taxon>Fungi</taxon>
        <taxon>Fungi incertae sedis</taxon>
        <taxon>Mucoromycota</taxon>
        <taxon>Glomeromycotina</taxon>
        <taxon>Glomeromycetes</taxon>
        <taxon>Glomerales</taxon>
        <taxon>Glomeraceae</taxon>
        <taxon>Rhizophagus</taxon>
    </lineage>
</organism>
<evidence type="ECO:0008006" key="3">
    <source>
        <dbReference type="Google" id="ProtNLM"/>
    </source>
</evidence>
<proteinExistence type="predicted"/>
<evidence type="ECO:0000313" key="1">
    <source>
        <dbReference type="EMBL" id="CAB5356346.1"/>
    </source>
</evidence>
<dbReference type="EMBL" id="CAGKOT010000010">
    <property type="protein sequence ID" value="CAB5356346.1"/>
    <property type="molecule type" value="Genomic_DNA"/>
</dbReference>